<proteinExistence type="predicted"/>
<sequence>MGGRKNQQYSWPSSKDAGGPSWHIWHGARSPAQRPWKQPEAKAAAWKFPTFDSRQVAAPAAKAAPSDSGHGLTLERHQRLRDLQGLVNGARKAESRLSRAVAAKERAQAQWQQYLADMKTAYLKEQKRYFQLLERQEKEVAEAAEGQEQAHAVICQAAFQGELSGPMEMEDVSTEQAGAWDQMLHGWEEEGGGEDADVLRRALGGFLRSTDGDAQLRQALGSALQYRTPTRGTGAMPRTPPGMERRPAPVAEEAPRGADPYPSPAPTESLTPSVAAAMQKMSVQPPPAPVSGGRPAHLHPGQRDPSRARVPSSVEAPRPNIKDATKVLQKGTPSSALSEKLEAKRLQMLSASMTSLPRGKGMGHPSGEGQTMPVHIQDDDFSSDMEEVVGPEPTAVAEHVGEGRFSTCVVVGKCGVSEGWDVMSLLALDLWGMPERTGCGNLQRWLIRLIGFSCLPQRVFAVPGDLLVELQGLDLGRSPHVAYDPGGDGLLPEALEDPLLLERWPIPFRVGNIRRAALGDNQAVRLVPGTRPDAGEGISGWLGVHVMCPFYQTEVWAVQCRRADGPDAFLREVDRLTADAFDVGLSCLVPVWPQRFIGCATVLRYATVLDDLSPPCAAIVFDLLRVGGHYYSAVVPVHTTTEELYARVQMLVRGDLDHVDIFVGAGEPRLTPGQRVMLDHGDVVACVPPSIPGPGAFALEDLFADECDWGPVEHIPLEIRTPSVGVVCGDELFTLHGCFNSRSSVREACIPASRLSDETVVGLSSAAFCNLNVCGEPCDRLIAITTAPARGLGLFPRRDIFVFCDLRPLCLEPRAFFLHSAHVHLESLASLLQIRVPAGSRLQVSGFLEAGDEVRVQTSYGSGSSRVAKWGFSGKIPLWDGFLPLVQPVGFVQYSCTLVLDDAFKCLGALLSVPFTCKQPDGAGLPNAVTGRSERPDARWRDGTDIPAARTAPFAPIDTDAYVETVTGVTDQPLSPWVNALFFVLAPERVPDVLLLPLRVPCSVEDALEAVTECRDADCARYFPSLHVARPQPDCRFAVVLSQPEWDPNPVILIDSSRVNSRVFCASARPRMSREALLGLIGIPADAAINVFVQDLLWALAPGQIAELYSGMTIFFCPREHPRPPWFQLRLMLFDVLDWDSEADLPAPAGEFFLLLTDTHPAIFHVHPARPSDASFKGILLQGVAVATAAIPRFVPVSTLELMFDEGRPEGYRLNIVGAPIVQHPDGDCLCIEHGLLVLVDYVMQETVADEEPSSASDGGPSGSDDESRHSSSPNGPEDSPDSPESSSSHPSGRSRSPRRPPAFRRDGRELQEQPAVRQCADELHATGEARDWYSRPFACLAGYHCDLPNWCKCCVGALQDVPSMGHNLRDTSVSVLAARGRWPRLWESVGCCESQLGLGMVVVVRLLG</sequence>
<organism evidence="2 3">
    <name type="scientific">Symbiodinium microadriaticum</name>
    <name type="common">Dinoflagellate</name>
    <name type="synonym">Zooxanthella microadriatica</name>
    <dbReference type="NCBI Taxonomy" id="2951"/>
    <lineage>
        <taxon>Eukaryota</taxon>
        <taxon>Sar</taxon>
        <taxon>Alveolata</taxon>
        <taxon>Dinophyceae</taxon>
        <taxon>Suessiales</taxon>
        <taxon>Symbiodiniaceae</taxon>
        <taxon>Symbiodinium</taxon>
    </lineage>
</organism>
<comment type="caution">
    <text evidence="2">The sequence shown here is derived from an EMBL/GenBank/DDBJ whole genome shotgun (WGS) entry which is preliminary data.</text>
</comment>
<keyword evidence="3" id="KW-1185">Reference proteome</keyword>
<protein>
    <submittedName>
        <fullName evidence="2">Uncharacterized protein</fullName>
    </submittedName>
</protein>
<reference evidence="2 3" key="1">
    <citation type="submission" date="2016-02" db="EMBL/GenBank/DDBJ databases">
        <title>Genome analysis of coral dinoflagellate symbionts highlights evolutionary adaptations to a symbiotic lifestyle.</title>
        <authorList>
            <person name="Aranda M."/>
            <person name="Li Y."/>
            <person name="Liew Y.J."/>
            <person name="Baumgarten S."/>
            <person name="Simakov O."/>
            <person name="Wilson M."/>
            <person name="Piel J."/>
            <person name="Ashoor H."/>
            <person name="Bougouffa S."/>
            <person name="Bajic V.B."/>
            <person name="Ryu T."/>
            <person name="Ravasi T."/>
            <person name="Bayer T."/>
            <person name="Micklem G."/>
            <person name="Kim H."/>
            <person name="Bhak J."/>
            <person name="Lajeunesse T.C."/>
            <person name="Voolstra C.R."/>
        </authorList>
    </citation>
    <scope>NUCLEOTIDE SEQUENCE [LARGE SCALE GENOMIC DNA]</scope>
    <source>
        <strain evidence="2 3">CCMP2467</strain>
    </source>
</reference>
<feature type="region of interest" description="Disordered" evidence="1">
    <location>
        <begin position="227"/>
        <end position="319"/>
    </location>
</feature>
<accession>A0A1Q9ECA8</accession>
<evidence type="ECO:0000313" key="2">
    <source>
        <dbReference type="EMBL" id="OLQ05048.1"/>
    </source>
</evidence>
<name>A0A1Q9ECA8_SYMMI</name>
<feature type="compositionally biased region" description="Low complexity" evidence="1">
    <location>
        <begin position="1271"/>
        <end position="1295"/>
    </location>
</feature>
<feature type="region of interest" description="Disordered" evidence="1">
    <location>
        <begin position="1"/>
        <end position="43"/>
    </location>
</feature>
<feature type="region of interest" description="Disordered" evidence="1">
    <location>
        <begin position="1249"/>
        <end position="1317"/>
    </location>
</feature>
<feature type="compositionally biased region" description="Polar residues" evidence="1">
    <location>
        <begin position="1"/>
        <end position="13"/>
    </location>
</feature>
<dbReference type="EMBL" id="LSRX01000195">
    <property type="protein sequence ID" value="OLQ05048.1"/>
    <property type="molecule type" value="Genomic_DNA"/>
</dbReference>
<evidence type="ECO:0000256" key="1">
    <source>
        <dbReference type="SAM" id="MobiDB-lite"/>
    </source>
</evidence>
<gene>
    <name evidence="2" type="ORF">AK812_SmicGene11783</name>
</gene>
<evidence type="ECO:0000313" key="3">
    <source>
        <dbReference type="Proteomes" id="UP000186817"/>
    </source>
</evidence>
<dbReference type="Proteomes" id="UP000186817">
    <property type="component" value="Unassembled WGS sequence"/>
</dbReference>